<feature type="compositionally biased region" description="Low complexity" evidence="1">
    <location>
        <begin position="279"/>
        <end position="288"/>
    </location>
</feature>
<accession>A0A146K2V8</accession>
<feature type="non-terminal residue" evidence="2">
    <location>
        <position position="1"/>
    </location>
</feature>
<feature type="compositionally biased region" description="Basic and acidic residues" evidence="1">
    <location>
        <begin position="267"/>
        <end position="276"/>
    </location>
</feature>
<reference evidence="2" key="1">
    <citation type="submission" date="2015-07" db="EMBL/GenBank/DDBJ databases">
        <title>Adaptation to a free-living lifestyle via gene acquisitions in the diplomonad Trepomonas sp. PC1.</title>
        <authorList>
            <person name="Xu F."/>
            <person name="Jerlstrom-Hultqvist J."/>
            <person name="Kolisko M."/>
            <person name="Simpson A.G.B."/>
            <person name="Roger A.J."/>
            <person name="Svard S.G."/>
            <person name="Andersson J.O."/>
        </authorList>
    </citation>
    <scope>NUCLEOTIDE SEQUENCE</scope>
    <source>
        <strain evidence="2">PC1</strain>
    </source>
</reference>
<dbReference type="EMBL" id="GDID01006371">
    <property type="protein sequence ID" value="JAP90235.1"/>
    <property type="molecule type" value="Transcribed_RNA"/>
</dbReference>
<protein>
    <submittedName>
        <fullName evidence="2">Uncharacterized protein</fullName>
    </submittedName>
</protein>
<proteinExistence type="predicted"/>
<organism evidence="2">
    <name type="scientific">Trepomonas sp. PC1</name>
    <dbReference type="NCBI Taxonomy" id="1076344"/>
    <lineage>
        <taxon>Eukaryota</taxon>
        <taxon>Metamonada</taxon>
        <taxon>Diplomonadida</taxon>
        <taxon>Hexamitidae</taxon>
        <taxon>Hexamitinae</taxon>
        <taxon>Trepomonas</taxon>
    </lineage>
</organism>
<evidence type="ECO:0000256" key="1">
    <source>
        <dbReference type="SAM" id="MobiDB-lite"/>
    </source>
</evidence>
<feature type="region of interest" description="Disordered" evidence="1">
    <location>
        <begin position="267"/>
        <end position="288"/>
    </location>
</feature>
<gene>
    <name evidence="2" type="ORF">TPC1_30270</name>
</gene>
<evidence type="ECO:0000313" key="2">
    <source>
        <dbReference type="EMBL" id="JAP90235.1"/>
    </source>
</evidence>
<sequence length="764" mass="88419">FLFMFIFESLVNENLEKNVKQLCSTVSKQKMFKKKHNFIQTNYNSQFLIRASNELQQCCTGIKNEIKENLSVQKIQNQRLSYLTKKFEAQNTEVKMHISKQLNNPQWIGVESGQKEQDESLVQNQLVIKEFPTEIDGNLMADILQSIQNILFDDIYDQSVVYKLFQNEFGKDEEISHILNQIPEQQSDNTVLEIILRSILIKQKYERFISTISALIDNHTNCYYPSALLLTNQLISEIKHKICQEYTLVGAANLLHPTFQHQIVNEDKQAEQETGQKDQTNQEQQIERQQQLEMVYPEIEVAEEDKNEDLQILNVAESVDVPPKNLIESNLKIQEAQTEQVETKPVKSAPIPQAETKIEISSSDEDIVITQQAQTTQIILEQPKQNHKIPQKLHNSSQFANSFASIAQPNDIEILQSIQSYVDDFEFPQFYAYPQHADDQTLVEYPTQLLLAFYLEQIRIDNITAKPQRYRTAYRTPEFKHAQACGICQKKPTPFEMMTKLCRNCDETPSDVQNPQRAFVHCNYFNQEFCTKCAQNWLFDGLINQISSLQTGVYVSQIGFTDFCFNFYKPQKMFQQFCSVEAQQAQKALQTHVYNIQDCAKLQHILIYNEQLMGLKSYLPTYQAGLSYADFNFTFDDFKLSKEQFEQLNLLSSILQQEKKSQSPFMQFLVQFKAQKQQNLKINSLESRLRAILALTVSHQLFCQQCKATTVVCSVCSKTVQFSFSYENLTSILKQRKAKAQICHGCLGFCHAECLEGHLCKNCK</sequence>
<name>A0A146K2V8_9EUKA</name>
<dbReference type="AlphaFoldDB" id="A0A146K2V8"/>